<dbReference type="Pfam" id="PF03965">
    <property type="entry name" value="Penicillinase_R"/>
    <property type="match status" value="1"/>
</dbReference>
<dbReference type="AlphaFoldDB" id="A0A6J7E855"/>
<gene>
    <name evidence="5" type="ORF">UFOPK3381_01152</name>
</gene>
<dbReference type="InterPro" id="IPR005650">
    <property type="entry name" value="BlaI_family"/>
</dbReference>
<protein>
    <submittedName>
        <fullName evidence="5">Unannotated protein</fullName>
    </submittedName>
</protein>
<proteinExistence type="inferred from homology"/>
<evidence type="ECO:0000313" key="5">
    <source>
        <dbReference type="EMBL" id="CAB4877465.1"/>
    </source>
</evidence>
<dbReference type="Gene3D" id="1.10.10.10">
    <property type="entry name" value="Winged helix-like DNA-binding domain superfamily/Winged helix DNA-binding domain"/>
    <property type="match status" value="1"/>
</dbReference>
<evidence type="ECO:0000256" key="3">
    <source>
        <dbReference type="ARBA" id="ARBA00023125"/>
    </source>
</evidence>
<reference evidence="5" key="1">
    <citation type="submission" date="2020-05" db="EMBL/GenBank/DDBJ databases">
        <authorList>
            <person name="Chiriac C."/>
            <person name="Salcher M."/>
            <person name="Ghai R."/>
            <person name="Kavagutti S V."/>
        </authorList>
    </citation>
    <scope>NUCLEOTIDE SEQUENCE</scope>
</reference>
<organism evidence="5">
    <name type="scientific">freshwater metagenome</name>
    <dbReference type="NCBI Taxonomy" id="449393"/>
    <lineage>
        <taxon>unclassified sequences</taxon>
        <taxon>metagenomes</taxon>
        <taxon>ecological metagenomes</taxon>
    </lineage>
</organism>
<evidence type="ECO:0000256" key="4">
    <source>
        <dbReference type="ARBA" id="ARBA00023163"/>
    </source>
</evidence>
<dbReference type="InterPro" id="IPR036390">
    <property type="entry name" value="WH_DNA-bd_sf"/>
</dbReference>
<dbReference type="Gene3D" id="6.10.140.850">
    <property type="match status" value="1"/>
</dbReference>
<dbReference type="GO" id="GO:0045892">
    <property type="term" value="P:negative regulation of DNA-templated transcription"/>
    <property type="evidence" value="ECO:0007669"/>
    <property type="project" value="InterPro"/>
</dbReference>
<dbReference type="SUPFAM" id="SSF46785">
    <property type="entry name" value="Winged helix' DNA-binding domain"/>
    <property type="match status" value="1"/>
</dbReference>
<keyword evidence="2" id="KW-0805">Transcription regulation</keyword>
<comment type="similarity">
    <text evidence="1">Belongs to the BlaI transcriptional regulatory family.</text>
</comment>
<dbReference type="InterPro" id="IPR036388">
    <property type="entry name" value="WH-like_DNA-bd_sf"/>
</dbReference>
<name>A0A6J7E855_9ZZZZ</name>
<dbReference type="GO" id="GO:0003677">
    <property type="term" value="F:DNA binding"/>
    <property type="evidence" value="ECO:0007669"/>
    <property type="project" value="UniProtKB-KW"/>
</dbReference>
<keyword evidence="4" id="KW-0804">Transcription</keyword>
<keyword evidence="3" id="KW-0238">DNA-binding</keyword>
<evidence type="ECO:0000256" key="1">
    <source>
        <dbReference type="ARBA" id="ARBA00011046"/>
    </source>
</evidence>
<evidence type="ECO:0000256" key="2">
    <source>
        <dbReference type="ARBA" id="ARBA00023015"/>
    </source>
</evidence>
<dbReference type="EMBL" id="CAFBLN010000067">
    <property type="protein sequence ID" value="CAB4877465.1"/>
    <property type="molecule type" value="Genomic_DNA"/>
</dbReference>
<accession>A0A6J7E855</accession>
<sequence length="113" mass="12660">MALGELEKLVMNVLWDAPETSWSVRTVADKFPNHAYTTIMTVLTRLTSKGYLIEGKAGRANTYRVSATRESYVATLMSEALATADDRAIVLARFAESMNSDDRAILSRLMRRK</sequence>